<reference evidence="2" key="1">
    <citation type="journal article" date="2019" name="Int. J. Syst. Evol. Microbiol.">
        <title>The Global Catalogue of Microorganisms (GCM) 10K type strain sequencing project: providing services to taxonomists for standard genome sequencing and annotation.</title>
        <authorList>
            <consortium name="The Broad Institute Genomics Platform"/>
            <consortium name="The Broad Institute Genome Sequencing Center for Infectious Disease"/>
            <person name="Wu L."/>
            <person name="Ma J."/>
        </authorList>
    </citation>
    <scope>NUCLEOTIDE SEQUENCE [LARGE SCALE GENOMIC DNA]</scope>
    <source>
        <strain evidence="2">JCM 18410</strain>
    </source>
</reference>
<keyword evidence="2" id="KW-1185">Reference proteome</keyword>
<comment type="caution">
    <text evidence="1">The sequence shown here is derived from an EMBL/GenBank/DDBJ whole genome shotgun (WGS) entry which is preliminary data.</text>
</comment>
<evidence type="ECO:0000313" key="1">
    <source>
        <dbReference type="EMBL" id="GAA5056481.1"/>
    </source>
</evidence>
<gene>
    <name evidence="1" type="ORF">GCM10023336_29310</name>
</gene>
<proteinExistence type="predicted"/>
<evidence type="ECO:0000313" key="2">
    <source>
        <dbReference type="Proteomes" id="UP001500124"/>
    </source>
</evidence>
<sequence>MTFPTTPLGLRGELKLGDTWQDITSDLYTRDPITHTRGRPYKSNAADPAVCSATLRNVDGRYTPKNAEGPWYGQLGRNTPFRITLPGTGRYLDMTGTAALATTPDAAALDITGDLDVRWEGEADWNASGAQMLIGKWSSAAGNRSYHLRLQDGAVYFQVSTNGTTGVGVAGTLPALPRRAALRGTLDADNGAGGCTLNVYSAPSLQGPWTLLYTFPTTALGPISVYNSNAPLTIAPSQADSTPARPPAKGKTYRAEVRNGIDGVLAAAPDFTAQAAGTTQFTDSAGRAWTVAAGAITDRIVRFEGEVPEWPAKWSTSARDAWTPITAAGILRRLSAGQRTLDSPLRRRIPSYKPLAYWPMEDGPNATQAASPTTGVRPLKMTATTWARDSSLAASKPLPTINPATGNPCTMLGRIPAPSSTLTKWGVQWLFRLDQPNTTTRTFMRILSTGTVAEWYIQASATGFKILAKNSDETTILDSPFTWGALTGGPYGRWMKAEFSAVQQGSLINWHIGWVTVGASAVAINGTLTGTVGRPTAVASPPDGYSADLSGMALGHITAWSVDDNFGYENAITGWAGEPAGTRMLRLAGEEGVPLRLVGAPADTAPVGPQGAAELLDLLRECAEADGGLLCESPDRRELLYRTRTSLYNQQPALILDYSRGQLAEPFEPVEDDSVRNLWEVERAGGSSGTAELTTGALSTQAPPAGIGLVADSTTLNLATDEQTEPMANWLLHLSTWDEARYPSVTLLLHKCPELIPAVLDLREGDLVRIINLPRQFTGSGRVDLLVDSLAETLLPRAWSLTLNCAAAGPWTLAESVLVEDFSRSTYSVTITSGGNAPWVRSQVHYQSDTWSLKSGAIGNNQVSDAVVTVPTGATSLTFWYYVSSEESGPGFEGDRFVVLVDGVQILRAQGLTGWRQATIPVTGALTVTFRYVKDNSGAAGEDAAWIDDLMFVRGTAARADTDGSTLAAAAGPTDATLSVKVSVGMPWITTAANESEFPFDVVVGGERMTVTKIVGASSPQTFTVVRSVNSVRKAQAAGTPVNLAEPAVVAL</sequence>
<dbReference type="RefSeq" id="WP_345668706.1">
    <property type="nucleotide sequence ID" value="NZ_BAABKC010000044.1"/>
</dbReference>
<protein>
    <recommendedName>
        <fullName evidence="3">LamG domain-containing protein</fullName>
    </recommendedName>
</protein>
<dbReference type="EMBL" id="BAABKC010000044">
    <property type="protein sequence ID" value="GAA5056481.1"/>
    <property type="molecule type" value="Genomic_DNA"/>
</dbReference>
<organism evidence="1 2">
    <name type="scientific">Streptomyces similanensis</name>
    <dbReference type="NCBI Taxonomy" id="1274988"/>
    <lineage>
        <taxon>Bacteria</taxon>
        <taxon>Bacillati</taxon>
        <taxon>Actinomycetota</taxon>
        <taxon>Actinomycetes</taxon>
        <taxon>Kitasatosporales</taxon>
        <taxon>Streptomycetaceae</taxon>
        <taxon>Streptomyces</taxon>
    </lineage>
</organism>
<accession>A0ABP9KGE9</accession>
<dbReference type="Proteomes" id="UP001500124">
    <property type="component" value="Unassembled WGS sequence"/>
</dbReference>
<evidence type="ECO:0008006" key="3">
    <source>
        <dbReference type="Google" id="ProtNLM"/>
    </source>
</evidence>
<name>A0ABP9KGE9_9ACTN</name>